<dbReference type="AlphaFoldDB" id="A0AA39A9C4"/>
<protein>
    <submittedName>
        <fullName evidence="1">Uncharacterized protein</fullName>
    </submittedName>
</protein>
<organism evidence="1 2">
    <name type="scientific">Vitis rotundifolia</name>
    <name type="common">Muscadine grape</name>
    <dbReference type="NCBI Taxonomy" id="103349"/>
    <lineage>
        <taxon>Eukaryota</taxon>
        <taxon>Viridiplantae</taxon>
        <taxon>Streptophyta</taxon>
        <taxon>Embryophyta</taxon>
        <taxon>Tracheophyta</taxon>
        <taxon>Spermatophyta</taxon>
        <taxon>Magnoliopsida</taxon>
        <taxon>eudicotyledons</taxon>
        <taxon>Gunneridae</taxon>
        <taxon>Pentapetalae</taxon>
        <taxon>rosids</taxon>
        <taxon>Vitales</taxon>
        <taxon>Vitaceae</taxon>
        <taxon>Viteae</taxon>
        <taxon>Vitis</taxon>
    </lineage>
</organism>
<dbReference type="EMBL" id="JARBHA010000004">
    <property type="protein sequence ID" value="KAJ9702837.1"/>
    <property type="molecule type" value="Genomic_DNA"/>
</dbReference>
<name>A0AA39A9C4_VITRO</name>
<keyword evidence="2" id="KW-1185">Reference proteome</keyword>
<comment type="caution">
    <text evidence="1">The sequence shown here is derived from an EMBL/GenBank/DDBJ whole genome shotgun (WGS) entry which is preliminary data.</text>
</comment>
<gene>
    <name evidence="1" type="ORF">PVL29_004536</name>
</gene>
<sequence>MQQLHVRREWVERKLMGNGWEMSGRGQEGGKYEERNKLKVVGTVMGMVGMKSDWWA</sequence>
<evidence type="ECO:0000313" key="2">
    <source>
        <dbReference type="Proteomes" id="UP001168098"/>
    </source>
</evidence>
<reference evidence="1 2" key="1">
    <citation type="journal article" date="2023" name="BMC Biotechnol.">
        <title>Vitis rotundifolia cv Carlos genome sequencing.</title>
        <authorList>
            <person name="Huff M."/>
            <person name="Hulse-Kemp A."/>
            <person name="Scheffler B."/>
            <person name="Youngblood R."/>
            <person name="Simpson S."/>
            <person name="Babiker E."/>
            <person name="Staton M."/>
        </authorList>
    </citation>
    <scope>NUCLEOTIDE SEQUENCE [LARGE SCALE GENOMIC DNA]</scope>
    <source>
        <tissue evidence="1">Leaf</tissue>
    </source>
</reference>
<dbReference type="Proteomes" id="UP001168098">
    <property type="component" value="Unassembled WGS sequence"/>
</dbReference>
<evidence type="ECO:0000313" key="1">
    <source>
        <dbReference type="EMBL" id="KAJ9702837.1"/>
    </source>
</evidence>
<accession>A0AA39A9C4</accession>
<proteinExistence type="predicted"/>